<gene>
    <name evidence="3" type="ORF">GA0070611_0676</name>
</gene>
<reference evidence="4" key="1">
    <citation type="submission" date="2016-06" db="EMBL/GenBank/DDBJ databases">
        <authorList>
            <person name="Varghese N."/>
            <person name="Submissions Spin"/>
        </authorList>
    </citation>
    <scope>NUCLEOTIDE SEQUENCE [LARGE SCALE GENOMIC DNA]</scope>
    <source>
        <strain evidence="4">DSM 44815</strain>
    </source>
</reference>
<dbReference type="Pfam" id="PF03640">
    <property type="entry name" value="Lipoprotein_15"/>
    <property type="match status" value="1"/>
</dbReference>
<sequence>MKKLLLVLLMAATVAGAAGCDSAERDGAAPRTPASAAPTGGDPSAPAPQVVPTPEPEQITLTAGRAVVAGVRSDVVRFKDRIVYRFEGDDHDPSKVNCTADCLIVWPPLLTDGTKIELSGVDPKLVGTVTREDGFTQVTLAGWPLYLFKSDRTADDTLGEGVGGNWSVIRPDGKPAIKK</sequence>
<evidence type="ECO:0000256" key="2">
    <source>
        <dbReference type="SAM" id="SignalP"/>
    </source>
</evidence>
<feature type="region of interest" description="Disordered" evidence="1">
    <location>
        <begin position="20"/>
        <end position="54"/>
    </location>
</feature>
<keyword evidence="3" id="KW-0449">Lipoprotein</keyword>
<dbReference type="Proteomes" id="UP000199385">
    <property type="component" value="Chromosome I"/>
</dbReference>
<dbReference type="PANTHER" id="PTHR39335">
    <property type="entry name" value="BLL4220 PROTEIN"/>
    <property type="match status" value="1"/>
</dbReference>
<dbReference type="OrthoDB" id="597632at2"/>
<dbReference type="PANTHER" id="PTHR39335:SF1">
    <property type="entry name" value="BLL4220 PROTEIN"/>
    <property type="match status" value="1"/>
</dbReference>
<feature type="chain" id="PRO_5008382361" evidence="2">
    <location>
        <begin position="18"/>
        <end position="179"/>
    </location>
</feature>
<organism evidence="3 4">
    <name type="scientific">Micromonospora auratinigra</name>
    <dbReference type="NCBI Taxonomy" id="261654"/>
    <lineage>
        <taxon>Bacteria</taxon>
        <taxon>Bacillati</taxon>
        <taxon>Actinomycetota</taxon>
        <taxon>Actinomycetes</taxon>
        <taxon>Micromonosporales</taxon>
        <taxon>Micromonosporaceae</taxon>
        <taxon>Micromonospora</taxon>
    </lineage>
</organism>
<dbReference type="AlphaFoldDB" id="A0A1A8Z4L4"/>
<dbReference type="PATRIC" id="fig|261654.4.peg.686"/>
<keyword evidence="4" id="KW-1185">Reference proteome</keyword>
<accession>A0A1A8Z4L4</accession>
<feature type="compositionally biased region" description="Low complexity" evidence="1">
    <location>
        <begin position="29"/>
        <end position="41"/>
    </location>
</feature>
<feature type="compositionally biased region" description="Pro residues" evidence="1">
    <location>
        <begin position="45"/>
        <end position="54"/>
    </location>
</feature>
<evidence type="ECO:0000313" key="3">
    <source>
        <dbReference type="EMBL" id="SBT38790.1"/>
    </source>
</evidence>
<dbReference type="EMBL" id="LT594323">
    <property type="protein sequence ID" value="SBT38790.1"/>
    <property type="molecule type" value="Genomic_DNA"/>
</dbReference>
<dbReference type="STRING" id="261654.GA0070611_0676"/>
<evidence type="ECO:0000313" key="4">
    <source>
        <dbReference type="Proteomes" id="UP000199385"/>
    </source>
</evidence>
<protein>
    <submittedName>
        <fullName evidence="3">Predicted lipoprotein with conserved Yx(FWY)xxD motif</fullName>
    </submittedName>
</protein>
<evidence type="ECO:0000256" key="1">
    <source>
        <dbReference type="SAM" id="MobiDB-lite"/>
    </source>
</evidence>
<dbReference type="PROSITE" id="PS51257">
    <property type="entry name" value="PROKAR_LIPOPROTEIN"/>
    <property type="match status" value="1"/>
</dbReference>
<feature type="signal peptide" evidence="2">
    <location>
        <begin position="1"/>
        <end position="17"/>
    </location>
</feature>
<name>A0A1A8Z4L4_9ACTN</name>
<dbReference type="RefSeq" id="WP_091657162.1">
    <property type="nucleotide sequence ID" value="NZ_LT594323.1"/>
</dbReference>
<dbReference type="GO" id="GO:0043448">
    <property type="term" value="P:alkane catabolic process"/>
    <property type="evidence" value="ECO:0007669"/>
    <property type="project" value="TreeGrafter"/>
</dbReference>
<proteinExistence type="predicted"/>
<keyword evidence="2" id="KW-0732">Signal</keyword>
<dbReference type="InterPro" id="IPR005297">
    <property type="entry name" value="Lipoprotein_repeat"/>
</dbReference>